<dbReference type="GO" id="GO:0042254">
    <property type="term" value="P:ribosome biogenesis"/>
    <property type="evidence" value="ECO:0007669"/>
    <property type="project" value="UniProtKB-KW"/>
</dbReference>
<dbReference type="GO" id="GO:0005829">
    <property type="term" value="C:cytosol"/>
    <property type="evidence" value="ECO:0007669"/>
    <property type="project" value="TreeGrafter"/>
</dbReference>
<evidence type="ECO:0000256" key="10">
    <source>
        <dbReference type="SAM" id="MobiDB-lite"/>
    </source>
</evidence>
<evidence type="ECO:0000259" key="11">
    <source>
        <dbReference type="PROSITE" id="PS50280"/>
    </source>
</evidence>
<organism evidence="15 16">
    <name type="scientific">Clathrospora elynae</name>
    <dbReference type="NCBI Taxonomy" id="706981"/>
    <lineage>
        <taxon>Eukaryota</taxon>
        <taxon>Fungi</taxon>
        <taxon>Dikarya</taxon>
        <taxon>Ascomycota</taxon>
        <taxon>Pezizomycotina</taxon>
        <taxon>Dothideomycetes</taxon>
        <taxon>Pleosporomycetidae</taxon>
        <taxon>Pleosporales</taxon>
        <taxon>Diademaceae</taxon>
        <taxon>Clathrospora</taxon>
    </lineage>
</organism>
<keyword evidence="7" id="KW-0694">RNA-binding</keyword>
<evidence type="ECO:0000256" key="3">
    <source>
        <dbReference type="ARBA" id="ARBA00022741"/>
    </source>
</evidence>
<keyword evidence="16" id="KW-1185">Reference proteome</keyword>
<keyword evidence="2" id="KW-0690">Ribosome biogenesis</keyword>
<name>A0A6A5SMU9_9PLEO</name>
<evidence type="ECO:0000259" key="13">
    <source>
        <dbReference type="PROSITE" id="PS51194"/>
    </source>
</evidence>
<dbReference type="InterPro" id="IPR046341">
    <property type="entry name" value="SET_dom_sf"/>
</dbReference>
<reference evidence="15" key="1">
    <citation type="journal article" date="2020" name="Stud. Mycol.">
        <title>101 Dothideomycetes genomes: a test case for predicting lifestyles and emergence of pathogens.</title>
        <authorList>
            <person name="Haridas S."/>
            <person name="Albert R."/>
            <person name="Binder M."/>
            <person name="Bloem J."/>
            <person name="Labutti K."/>
            <person name="Salamov A."/>
            <person name="Andreopoulos B."/>
            <person name="Baker S."/>
            <person name="Barry K."/>
            <person name="Bills G."/>
            <person name="Bluhm B."/>
            <person name="Cannon C."/>
            <person name="Castanera R."/>
            <person name="Culley D."/>
            <person name="Daum C."/>
            <person name="Ezra D."/>
            <person name="Gonzalez J."/>
            <person name="Henrissat B."/>
            <person name="Kuo A."/>
            <person name="Liang C."/>
            <person name="Lipzen A."/>
            <person name="Lutzoni F."/>
            <person name="Magnuson J."/>
            <person name="Mondo S."/>
            <person name="Nolan M."/>
            <person name="Ohm R."/>
            <person name="Pangilinan J."/>
            <person name="Park H.-J."/>
            <person name="Ramirez L."/>
            <person name="Alfaro M."/>
            <person name="Sun H."/>
            <person name="Tritt A."/>
            <person name="Yoshinaga Y."/>
            <person name="Zwiers L.-H."/>
            <person name="Turgeon B."/>
            <person name="Goodwin S."/>
            <person name="Spatafora J."/>
            <person name="Crous P."/>
            <person name="Grigoriev I."/>
        </authorList>
    </citation>
    <scope>NUCLEOTIDE SEQUENCE</scope>
    <source>
        <strain evidence="15">CBS 161.51</strain>
    </source>
</reference>
<dbReference type="Gene3D" id="3.40.50.300">
    <property type="entry name" value="P-loop containing nucleotide triphosphate hydrolases"/>
    <property type="match status" value="2"/>
</dbReference>
<feature type="compositionally biased region" description="Basic and acidic residues" evidence="10">
    <location>
        <begin position="115"/>
        <end position="124"/>
    </location>
</feature>
<dbReference type="InterPro" id="IPR027417">
    <property type="entry name" value="P-loop_NTPase"/>
</dbReference>
<dbReference type="Pfam" id="PF00856">
    <property type="entry name" value="SET"/>
    <property type="match status" value="1"/>
</dbReference>
<dbReference type="AlphaFoldDB" id="A0A6A5SMU9"/>
<feature type="domain" description="SET" evidence="11">
    <location>
        <begin position="486"/>
        <end position="592"/>
    </location>
</feature>
<evidence type="ECO:0000313" key="15">
    <source>
        <dbReference type="EMBL" id="KAF1938567.1"/>
    </source>
</evidence>
<dbReference type="InterPro" id="IPR000629">
    <property type="entry name" value="RNA-helicase_DEAD-box_CS"/>
</dbReference>
<evidence type="ECO:0000256" key="4">
    <source>
        <dbReference type="ARBA" id="ARBA00022801"/>
    </source>
</evidence>
<feature type="compositionally biased region" description="Polar residues" evidence="10">
    <location>
        <begin position="91"/>
        <end position="100"/>
    </location>
</feature>
<dbReference type="CDD" id="cd17955">
    <property type="entry name" value="DEADc_DDX49"/>
    <property type="match status" value="1"/>
</dbReference>
<dbReference type="SMART" id="SM00317">
    <property type="entry name" value="SET"/>
    <property type="match status" value="1"/>
</dbReference>
<dbReference type="PANTHER" id="PTHR47959:SF24">
    <property type="entry name" value="ATP-DEPENDENT RNA HELICASE"/>
    <property type="match status" value="1"/>
</dbReference>
<protein>
    <submittedName>
        <fullName evidence="15">DEAD-domain-containing protein</fullName>
    </submittedName>
</protein>
<sequence length="1115" mass="123387">MSVIQDIEGLSECIGRAIQEHLAKSNIKLTWPQLGGLNHPIIRFEAFLEDAGPNNAAIPRSERIASRTVDLADMMTPAPTRSPTVDHQDTDITSSTTESHVQGDPYPPGEQSDSSESRLAENHRKGTGGLRVSQNYIQEDLSENQRQMQVDSRSFPKRKKLASDKFVFQPSTLDKLIIGIWEQVHGSIILDPKAIFEQFQVALPTGSNTDVIRQAQADGTAITVLSTAGANKICNSFSQMNVFCRKVTQASRVCRSIEMIVQARWSELFEDQVQYRVQTYPQLSTTKHRKAVFMEACQDFGWSEKELRNKMAIWRGYKEVKDAAGWAALVFAGMGIYRFCKYRVGFDKDAMRRLGNLRKRLEVAADTLHPHWRQLLAIVGESQTLQYQGHPHEWVVFENGSDPVPLRQTYQLHDPYFAFEHIEESVIDESVWGCEDPRWTPQSNAVARTGGAYVCALCNEPQSDDPKENSCFCFPSLFGCVKRKPPPVQVYRTPDGKNNGLVALTSFDRGSAIGELVGLITKGVSHLDVMDSSTTLASYQIWQGRMGNYTRFINHSCKANAQSSTFTWLDTQRVVLVSKGVDFDSEVTLDYGDKYWAGLDKSCLCGDESGGASDQEILEAQSGARKRRRLSPSDNEESGSDSQPAPKPLPAATISRIKAKQNGVQTAAKTSAAPQDVISSSTKALSFASINVAPWLVASLASMEIKRPTGIQASCIPEILKGKDCIGGSRTGTGKTVAFSVPILQKWAEDPCGIFAVIITPTRELAIQIYEQVKAISAPQSMKPILVTGGADQREQAIALASRPHVVIATPGRLAEHIRTSGEDTICGLRRVQFVVLDEADRLLAPGKGSMLPDLEVCLSVLPPKEKRQTLLFTATVTPEVLALKEQARAPGRLPIFVSEVDTETLATPAKLQQRYLQTPVTHKECYLHVLLSTPQNVGRSVIVFCNRTKTATLLEYMLRLLDHRVTALHSALKQADRVGNLARFRAQAARILVATDVAARGLDIPEVALVVNFDVPRDPDDYIHRVGRTARAGRVGMSVTMIGQRDVELIHAIETRVGKKMEEFEEEGVSVEGRVIRDALKPVTEKKREAMLSIEEGRDVMGKRQVGMQRRRVE</sequence>
<proteinExistence type="predicted"/>
<evidence type="ECO:0000256" key="2">
    <source>
        <dbReference type="ARBA" id="ARBA00022517"/>
    </source>
</evidence>
<dbReference type="Pfam" id="PF00270">
    <property type="entry name" value="DEAD"/>
    <property type="match status" value="1"/>
</dbReference>
<evidence type="ECO:0000256" key="9">
    <source>
        <dbReference type="PROSITE-ProRule" id="PRU00552"/>
    </source>
</evidence>
<dbReference type="InterPro" id="IPR011545">
    <property type="entry name" value="DEAD/DEAH_box_helicase_dom"/>
</dbReference>
<dbReference type="Pfam" id="PF00271">
    <property type="entry name" value="Helicase_C"/>
    <property type="match status" value="1"/>
</dbReference>
<evidence type="ECO:0000313" key="16">
    <source>
        <dbReference type="Proteomes" id="UP000800038"/>
    </source>
</evidence>
<dbReference type="GO" id="GO:0005634">
    <property type="term" value="C:nucleus"/>
    <property type="evidence" value="ECO:0007669"/>
    <property type="project" value="UniProtKB-SubCell"/>
</dbReference>
<evidence type="ECO:0000259" key="12">
    <source>
        <dbReference type="PROSITE" id="PS51192"/>
    </source>
</evidence>
<feature type="short sequence motif" description="Q motif" evidence="9">
    <location>
        <begin position="685"/>
        <end position="713"/>
    </location>
</feature>
<dbReference type="GO" id="GO:0005524">
    <property type="term" value="F:ATP binding"/>
    <property type="evidence" value="ECO:0007669"/>
    <property type="project" value="UniProtKB-KW"/>
</dbReference>
<dbReference type="Gene3D" id="2.170.270.10">
    <property type="entry name" value="SET domain"/>
    <property type="match status" value="1"/>
</dbReference>
<dbReference type="InterPro" id="IPR001650">
    <property type="entry name" value="Helicase_C-like"/>
</dbReference>
<dbReference type="PROSITE" id="PS51194">
    <property type="entry name" value="HELICASE_CTER"/>
    <property type="match status" value="1"/>
</dbReference>
<dbReference type="SMART" id="SM00487">
    <property type="entry name" value="DEXDc"/>
    <property type="match status" value="1"/>
</dbReference>
<dbReference type="SUPFAM" id="SSF52540">
    <property type="entry name" value="P-loop containing nucleoside triphosphate hydrolases"/>
    <property type="match status" value="1"/>
</dbReference>
<feature type="region of interest" description="Disordered" evidence="10">
    <location>
        <begin position="620"/>
        <end position="650"/>
    </location>
</feature>
<dbReference type="EMBL" id="ML976101">
    <property type="protein sequence ID" value="KAF1938567.1"/>
    <property type="molecule type" value="Genomic_DNA"/>
</dbReference>
<accession>A0A6A5SMU9</accession>
<dbReference type="PROSITE" id="PS51195">
    <property type="entry name" value="Q_MOTIF"/>
    <property type="match status" value="1"/>
</dbReference>
<keyword evidence="5" id="KW-0347">Helicase</keyword>
<dbReference type="InterPro" id="IPR001214">
    <property type="entry name" value="SET_dom"/>
</dbReference>
<dbReference type="GO" id="GO:0010467">
    <property type="term" value="P:gene expression"/>
    <property type="evidence" value="ECO:0007669"/>
    <property type="project" value="UniProtKB-ARBA"/>
</dbReference>
<gene>
    <name evidence="15" type="ORF">EJ02DRAFT_505330</name>
</gene>
<dbReference type="SUPFAM" id="SSF82199">
    <property type="entry name" value="SET domain"/>
    <property type="match status" value="1"/>
</dbReference>
<keyword evidence="6" id="KW-0067">ATP-binding</keyword>
<dbReference type="InterPro" id="IPR014014">
    <property type="entry name" value="RNA_helicase_DEAD_Q_motif"/>
</dbReference>
<dbReference type="SMART" id="SM00490">
    <property type="entry name" value="HELICc"/>
    <property type="match status" value="1"/>
</dbReference>
<feature type="domain" description="Helicase ATP-binding" evidence="12">
    <location>
        <begin position="716"/>
        <end position="895"/>
    </location>
</feature>
<dbReference type="GO" id="GO:0016787">
    <property type="term" value="F:hydrolase activity"/>
    <property type="evidence" value="ECO:0007669"/>
    <property type="project" value="UniProtKB-KW"/>
</dbReference>
<evidence type="ECO:0000256" key="7">
    <source>
        <dbReference type="ARBA" id="ARBA00022884"/>
    </source>
</evidence>
<dbReference type="OrthoDB" id="10261904at2759"/>
<evidence type="ECO:0000256" key="6">
    <source>
        <dbReference type="ARBA" id="ARBA00022840"/>
    </source>
</evidence>
<feature type="domain" description="Helicase C-terminal" evidence="13">
    <location>
        <begin position="927"/>
        <end position="1073"/>
    </location>
</feature>
<keyword evidence="4" id="KW-0378">Hydrolase</keyword>
<dbReference type="PANTHER" id="PTHR47959">
    <property type="entry name" value="ATP-DEPENDENT RNA HELICASE RHLE-RELATED"/>
    <property type="match status" value="1"/>
</dbReference>
<comment type="subcellular location">
    <subcellularLocation>
        <location evidence="1">Nucleus</location>
    </subcellularLocation>
</comment>
<feature type="region of interest" description="Disordered" evidence="10">
    <location>
        <begin position="75"/>
        <end position="134"/>
    </location>
</feature>
<dbReference type="InterPro" id="IPR014001">
    <property type="entry name" value="Helicase_ATP-bd"/>
</dbReference>
<evidence type="ECO:0000256" key="5">
    <source>
        <dbReference type="ARBA" id="ARBA00022806"/>
    </source>
</evidence>
<dbReference type="CDD" id="cd18787">
    <property type="entry name" value="SF2_C_DEAD"/>
    <property type="match status" value="1"/>
</dbReference>
<dbReference type="PROSITE" id="PS50280">
    <property type="entry name" value="SET"/>
    <property type="match status" value="1"/>
</dbReference>
<dbReference type="GO" id="GO:0003724">
    <property type="term" value="F:RNA helicase activity"/>
    <property type="evidence" value="ECO:0007669"/>
    <property type="project" value="InterPro"/>
</dbReference>
<dbReference type="Proteomes" id="UP000800038">
    <property type="component" value="Unassembled WGS sequence"/>
</dbReference>
<evidence type="ECO:0000256" key="1">
    <source>
        <dbReference type="ARBA" id="ARBA00004123"/>
    </source>
</evidence>
<dbReference type="PROSITE" id="PS51192">
    <property type="entry name" value="HELICASE_ATP_BIND_1"/>
    <property type="match status" value="1"/>
</dbReference>
<keyword evidence="3" id="KW-0547">Nucleotide-binding</keyword>
<keyword evidence="8" id="KW-0539">Nucleus</keyword>
<feature type="domain" description="DEAD-box RNA helicase Q" evidence="14">
    <location>
        <begin position="685"/>
        <end position="713"/>
    </location>
</feature>
<dbReference type="InterPro" id="IPR050079">
    <property type="entry name" value="DEAD_box_RNA_helicase"/>
</dbReference>
<evidence type="ECO:0000259" key="14">
    <source>
        <dbReference type="PROSITE" id="PS51195"/>
    </source>
</evidence>
<evidence type="ECO:0000256" key="8">
    <source>
        <dbReference type="ARBA" id="ARBA00023242"/>
    </source>
</evidence>
<dbReference type="GO" id="GO:0003723">
    <property type="term" value="F:RNA binding"/>
    <property type="evidence" value="ECO:0007669"/>
    <property type="project" value="UniProtKB-KW"/>
</dbReference>
<dbReference type="PROSITE" id="PS00039">
    <property type="entry name" value="DEAD_ATP_HELICASE"/>
    <property type="match status" value="1"/>
</dbReference>